<dbReference type="Gramene" id="PRQ24529">
    <property type="protein sequence ID" value="PRQ24529"/>
    <property type="gene ID" value="RchiOBHm_Chr6g0273421"/>
</dbReference>
<evidence type="ECO:0000313" key="1">
    <source>
        <dbReference type="EMBL" id="PRQ24529.1"/>
    </source>
</evidence>
<protein>
    <submittedName>
        <fullName evidence="1">Uncharacterized protein</fullName>
    </submittedName>
</protein>
<organism evidence="1 2">
    <name type="scientific">Rosa chinensis</name>
    <name type="common">China rose</name>
    <dbReference type="NCBI Taxonomy" id="74649"/>
    <lineage>
        <taxon>Eukaryota</taxon>
        <taxon>Viridiplantae</taxon>
        <taxon>Streptophyta</taxon>
        <taxon>Embryophyta</taxon>
        <taxon>Tracheophyta</taxon>
        <taxon>Spermatophyta</taxon>
        <taxon>Magnoliopsida</taxon>
        <taxon>eudicotyledons</taxon>
        <taxon>Gunneridae</taxon>
        <taxon>Pentapetalae</taxon>
        <taxon>rosids</taxon>
        <taxon>fabids</taxon>
        <taxon>Rosales</taxon>
        <taxon>Rosaceae</taxon>
        <taxon>Rosoideae</taxon>
        <taxon>Rosoideae incertae sedis</taxon>
        <taxon>Rosa</taxon>
    </lineage>
</organism>
<keyword evidence="2" id="KW-1185">Reference proteome</keyword>
<proteinExistence type="predicted"/>
<sequence length="50" mass="5720">MNDHFCVLPLSSMVTMCLELNVPSVVKCVRRFKLAWSMEVDVSFLLIFLG</sequence>
<name>A0A2P6PRG8_ROSCH</name>
<dbReference type="Proteomes" id="UP000238479">
    <property type="component" value="Chromosome 6"/>
</dbReference>
<reference evidence="1 2" key="1">
    <citation type="journal article" date="2018" name="Nat. Genet.">
        <title>The Rosa genome provides new insights in the design of modern roses.</title>
        <authorList>
            <person name="Bendahmane M."/>
        </authorList>
    </citation>
    <scope>NUCLEOTIDE SEQUENCE [LARGE SCALE GENOMIC DNA]</scope>
    <source>
        <strain evidence="2">cv. Old Blush</strain>
    </source>
</reference>
<gene>
    <name evidence="1" type="ORF">RchiOBHm_Chr6g0273421</name>
</gene>
<dbReference type="EMBL" id="PDCK01000044">
    <property type="protein sequence ID" value="PRQ24529.1"/>
    <property type="molecule type" value="Genomic_DNA"/>
</dbReference>
<comment type="caution">
    <text evidence="1">The sequence shown here is derived from an EMBL/GenBank/DDBJ whole genome shotgun (WGS) entry which is preliminary data.</text>
</comment>
<dbReference type="AlphaFoldDB" id="A0A2P6PRG8"/>
<accession>A0A2P6PRG8</accession>
<evidence type="ECO:0000313" key="2">
    <source>
        <dbReference type="Proteomes" id="UP000238479"/>
    </source>
</evidence>